<dbReference type="InterPro" id="IPR001568">
    <property type="entry name" value="RNase_T2-like"/>
</dbReference>
<name>A0A6H5J516_9HYME</name>
<feature type="active site" evidence="3">
    <location>
        <position position="143"/>
    </location>
</feature>
<evidence type="ECO:0000313" key="7">
    <source>
        <dbReference type="Proteomes" id="UP000479190"/>
    </source>
</evidence>
<dbReference type="InterPro" id="IPR036430">
    <property type="entry name" value="RNase_T2-like_sf"/>
</dbReference>
<dbReference type="InterPro" id="IPR033130">
    <property type="entry name" value="RNase_T2_His_AS_2"/>
</dbReference>
<dbReference type="PROSITE" id="PS00531">
    <property type="entry name" value="RNASE_T2_2"/>
    <property type="match status" value="1"/>
</dbReference>
<keyword evidence="7" id="KW-1185">Reference proteome</keyword>
<dbReference type="InterPro" id="IPR033697">
    <property type="entry name" value="Ribonuclease_T2_eukaryotic"/>
</dbReference>
<dbReference type="OrthoDB" id="7671346at2759"/>
<evidence type="ECO:0000256" key="5">
    <source>
        <dbReference type="SAM" id="SignalP"/>
    </source>
</evidence>
<dbReference type="PROSITE" id="PS00530">
    <property type="entry name" value="RNASE_T2_1"/>
    <property type="match status" value="1"/>
</dbReference>
<dbReference type="Proteomes" id="UP000479190">
    <property type="component" value="Unassembled WGS sequence"/>
</dbReference>
<evidence type="ECO:0000256" key="4">
    <source>
        <dbReference type="RuleBase" id="RU004328"/>
    </source>
</evidence>
<reference evidence="6 7" key="1">
    <citation type="submission" date="2020-02" db="EMBL/GenBank/DDBJ databases">
        <authorList>
            <person name="Ferguson B K."/>
        </authorList>
    </citation>
    <scope>NUCLEOTIDE SEQUENCE [LARGE SCALE GENOMIC DNA]</scope>
</reference>
<dbReference type="SUPFAM" id="SSF55895">
    <property type="entry name" value="Ribonuclease Rh-like"/>
    <property type="match status" value="1"/>
</dbReference>
<evidence type="ECO:0000256" key="1">
    <source>
        <dbReference type="ARBA" id="ARBA00007469"/>
    </source>
</evidence>
<evidence type="ECO:0000256" key="3">
    <source>
        <dbReference type="PIRSR" id="PIRSR633697-1"/>
    </source>
</evidence>
<protein>
    <submittedName>
        <fullName evidence="6">Uncharacterized protein</fullName>
    </submittedName>
</protein>
<keyword evidence="5" id="KW-0732">Signal</keyword>
<dbReference type="EMBL" id="CADCXV010001332">
    <property type="protein sequence ID" value="CAB0043580.1"/>
    <property type="molecule type" value="Genomic_DNA"/>
</dbReference>
<dbReference type="GO" id="GO:0003723">
    <property type="term" value="F:RNA binding"/>
    <property type="evidence" value="ECO:0007669"/>
    <property type="project" value="InterPro"/>
</dbReference>
<dbReference type="GO" id="GO:0033897">
    <property type="term" value="F:ribonuclease T2 activity"/>
    <property type="evidence" value="ECO:0007669"/>
    <property type="project" value="InterPro"/>
</dbReference>
<dbReference type="AlphaFoldDB" id="A0A6H5J516"/>
<dbReference type="Gene3D" id="3.90.730.10">
    <property type="entry name" value="Ribonuclease T2-like"/>
    <property type="match status" value="1"/>
</dbReference>
<dbReference type="PANTHER" id="PTHR11240">
    <property type="entry name" value="RIBONUCLEASE T2"/>
    <property type="match status" value="1"/>
</dbReference>
<accession>A0A6H5J516</accession>
<evidence type="ECO:0000313" key="6">
    <source>
        <dbReference type="EMBL" id="CAB0043580.1"/>
    </source>
</evidence>
<dbReference type="GO" id="GO:0006401">
    <property type="term" value="P:RNA catabolic process"/>
    <property type="evidence" value="ECO:0007669"/>
    <property type="project" value="TreeGrafter"/>
</dbReference>
<proteinExistence type="inferred from homology"/>
<keyword evidence="2" id="KW-1015">Disulfide bond</keyword>
<dbReference type="Pfam" id="PF00445">
    <property type="entry name" value="Ribonuclease_T2"/>
    <property type="match status" value="1"/>
</dbReference>
<feature type="chain" id="PRO_5026021545" evidence="5">
    <location>
        <begin position="23"/>
        <end position="267"/>
    </location>
</feature>
<feature type="signal peptide" evidence="5">
    <location>
        <begin position="1"/>
        <end position="22"/>
    </location>
</feature>
<comment type="similarity">
    <text evidence="1 4">Belongs to the RNase T2 family.</text>
</comment>
<evidence type="ECO:0000256" key="2">
    <source>
        <dbReference type="ARBA" id="ARBA00023157"/>
    </source>
</evidence>
<dbReference type="InterPro" id="IPR018188">
    <property type="entry name" value="RNase_T2_His_AS_1"/>
</dbReference>
<dbReference type="CDD" id="cd01061">
    <property type="entry name" value="RNase_T2_euk"/>
    <property type="match status" value="1"/>
</dbReference>
<gene>
    <name evidence="6" type="ORF">TBRA_LOCUS15168</name>
</gene>
<dbReference type="PANTHER" id="PTHR11240:SF22">
    <property type="entry name" value="RIBONUCLEASE T2"/>
    <property type="match status" value="1"/>
</dbReference>
<feature type="active site" evidence="3">
    <location>
        <position position="147"/>
    </location>
</feature>
<organism evidence="6 7">
    <name type="scientific">Trichogramma brassicae</name>
    <dbReference type="NCBI Taxonomy" id="86971"/>
    <lineage>
        <taxon>Eukaryota</taxon>
        <taxon>Metazoa</taxon>
        <taxon>Ecdysozoa</taxon>
        <taxon>Arthropoda</taxon>
        <taxon>Hexapoda</taxon>
        <taxon>Insecta</taxon>
        <taxon>Pterygota</taxon>
        <taxon>Neoptera</taxon>
        <taxon>Endopterygota</taxon>
        <taxon>Hymenoptera</taxon>
        <taxon>Apocrita</taxon>
        <taxon>Proctotrupomorpha</taxon>
        <taxon>Chalcidoidea</taxon>
        <taxon>Trichogrammatidae</taxon>
        <taxon>Trichogramma</taxon>
    </lineage>
</organism>
<sequence>MSLRAILSIAALLTLLVAVVNSLPKRYRKPKPPSTDAYVGSDFDYYVLAQVVPQVQCYKVNNLWKAENSSCSPCSSSWARNDLDWTVHGLWPSNLYSDRFLGNCNRTARFDGDQLDAELRAQLEYHWTDLKRAAYKDDFWRHEWEKHGTCAMQVDVLSGMRNYFQQTIELLKRFNVGHHLERQGVTPGNHYDFDEFNNAIVEAYGAQAKIKCAKSPTTGLQYVNEVHLCMDRSFKMIDCTGVLAGSCSKKKKLTYAKNANQCTRKQS</sequence>
<feature type="active site" evidence="3">
    <location>
        <position position="88"/>
    </location>
</feature>
<dbReference type="GO" id="GO:0005576">
    <property type="term" value="C:extracellular region"/>
    <property type="evidence" value="ECO:0007669"/>
    <property type="project" value="TreeGrafter"/>
</dbReference>